<evidence type="ECO:0000256" key="4">
    <source>
        <dbReference type="ARBA" id="ARBA00022729"/>
    </source>
</evidence>
<keyword evidence="3" id="KW-0336">GPI-anchor</keyword>
<evidence type="ECO:0000256" key="2">
    <source>
        <dbReference type="ARBA" id="ARBA00022475"/>
    </source>
</evidence>
<dbReference type="Pfam" id="PF02298">
    <property type="entry name" value="Cu_bind_like"/>
    <property type="match status" value="1"/>
</dbReference>
<dbReference type="InterPro" id="IPR039391">
    <property type="entry name" value="Phytocyanin-like"/>
</dbReference>
<name>A0AAP0DR83_9ASTR</name>
<dbReference type="InterPro" id="IPR041846">
    <property type="entry name" value="ENL_dom"/>
</dbReference>
<keyword evidence="8" id="KW-0449">Lipoprotein</keyword>
<keyword evidence="6" id="KW-1015">Disulfide bond</keyword>
<dbReference type="GO" id="GO:0098552">
    <property type="term" value="C:side of membrane"/>
    <property type="evidence" value="ECO:0007669"/>
    <property type="project" value="UniProtKB-KW"/>
</dbReference>
<keyword evidence="11" id="KW-1133">Transmembrane helix</keyword>
<dbReference type="AlphaFoldDB" id="A0AAP0DR83"/>
<dbReference type="CDD" id="cd11019">
    <property type="entry name" value="OsENODL1_like"/>
    <property type="match status" value="1"/>
</dbReference>
<sequence length="251" mass="26117">MATSSQTSFTPLLTAFFIIITFISSTPTHAYTFQVGGKNGWTSHPSENYTTWSARLRFLINDTLHFKYDGGSDSVLVVNKSDYDGCNANNPIKKLDGGGDSLFKFDRSGPFYFITGNKSNCDQGQKLTVVVLALRKNRSPPPSVATPPSSSTLPPTPAVSPSIFSPPVGSPELSPSDDETPSADSPGGESADSAGGRRADSPGGGGGQSPNNAGEPSANGSASPRSAAVPPLSATIIVSVVTMIYVLWGIN</sequence>
<keyword evidence="7" id="KW-0325">Glycoprotein</keyword>
<dbReference type="EMBL" id="JBCNJP010000007">
    <property type="protein sequence ID" value="KAK9077482.1"/>
    <property type="molecule type" value="Genomic_DNA"/>
</dbReference>
<keyword evidence="15" id="KW-1185">Reference proteome</keyword>
<accession>A0AAP0DR83</accession>
<gene>
    <name evidence="14" type="ORF">SSX86_005819</name>
</gene>
<evidence type="ECO:0000313" key="15">
    <source>
        <dbReference type="Proteomes" id="UP001408789"/>
    </source>
</evidence>
<evidence type="ECO:0000256" key="11">
    <source>
        <dbReference type="SAM" id="Phobius"/>
    </source>
</evidence>
<evidence type="ECO:0000256" key="8">
    <source>
        <dbReference type="ARBA" id="ARBA00023288"/>
    </source>
</evidence>
<evidence type="ECO:0000256" key="9">
    <source>
        <dbReference type="ARBA" id="ARBA00035011"/>
    </source>
</evidence>
<feature type="transmembrane region" description="Helical" evidence="11">
    <location>
        <begin position="228"/>
        <end position="248"/>
    </location>
</feature>
<evidence type="ECO:0000256" key="7">
    <source>
        <dbReference type="ARBA" id="ARBA00023180"/>
    </source>
</evidence>
<evidence type="ECO:0000256" key="5">
    <source>
        <dbReference type="ARBA" id="ARBA00023136"/>
    </source>
</evidence>
<keyword evidence="11" id="KW-0812">Transmembrane</keyword>
<proteinExistence type="inferred from homology"/>
<feature type="chain" id="PRO_5043028752" description="Phytocyanin domain-containing protein" evidence="12">
    <location>
        <begin position="31"/>
        <end position="251"/>
    </location>
</feature>
<dbReference type="Gene3D" id="2.60.40.420">
    <property type="entry name" value="Cupredoxins - blue copper proteins"/>
    <property type="match status" value="1"/>
</dbReference>
<keyword evidence="5 11" id="KW-0472">Membrane</keyword>
<evidence type="ECO:0000256" key="1">
    <source>
        <dbReference type="ARBA" id="ARBA00004609"/>
    </source>
</evidence>
<comment type="caution">
    <text evidence="14">The sequence shown here is derived from an EMBL/GenBank/DDBJ whole genome shotgun (WGS) entry which is preliminary data.</text>
</comment>
<dbReference type="PANTHER" id="PTHR33021">
    <property type="entry name" value="BLUE COPPER PROTEIN"/>
    <property type="match status" value="1"/>
</dbReference>
<dbReference type="FunFam" id="2.60.40.420:FF:000010">
    <property type="entry name" value="Early nodulin-like protein 1"/>
    <property type="match status" value="1"/>
</dbReference>
<dbReference type="PROSITE" id="PS51485">
    <property type="entry name" value="PHYTOCYANIN"/>
    <property type="match status" value="1"/>
</dbReference>
<feature type="region of interest" description="Disordered" evidence="10">
    <location>
        <begin position="138"/>
        <end position="230"/>
    </location>
</feature>
<dbReference type="GO" id="GO:0009055">
    <property type="term" value="F:electron transfer activity"/>
    <property type="evidence" value="ECO:0007669"/>
    <property type="project" value="InterPro"/>
</dbReference>
<feature type="domain" description="Phytocyanin" evidence="13">
    <location>
        <begin position="31"/>
        <end position="133"/>
    </location>
</feature>
<dbReference type="InterPro" id="IPR003245">
    <property type="entry name" value="Phytocyanin_dom"/>
</dbReference>
<dbReference type="InterPro" id="IPR008972">
    <property type="entry name" value="Cupredoxin"/>
</dbReference>
<evidence type="ECO:0000313" key="14">
    <source>
        <dbReference type="EMBL" id="KAK9077482.1"/>
    </source>
</evidence>
<comment type="similarity">
    <text evidence="9">Belongs to the early nodulin-like (ENODL) family.</text>
</comment>
<dbReference type="PANTHER" id="PTHR33021:SF449">
    <property type="entry name" value="EARLY NODULIN-LIKE PROTEIN 2"/>
    <property type="match status" value="1"/>
</dbReference>
<organism evidence="14 15">
    <name type="scientific">Deinandra increscens subsp. villosa</name>
    <dbReference type="NCBI Taxonomy" id="3103831"/>
    <lineage>
        <taxon>Eukaryota</taxon>
        <taxon>Viridiplantae</taxon>
        <taxon>Streptophyta</taxon>
        <taxon>Embryophyta</taxon>
        <taxon>Tracheophyta</taxon>
        <taxon>Spermatophyta</taxon>
        <taxon>Magnoliopsida</taxon>
        <taxon>eudicotyledons</taxon>
        <taxon>Gunneridae</taxon>
        <taxon>Pentapetalae</taxon>
        <taxon>asterids</taxon>
        <taxon>campanulids</taxon>
        <taxon>Asterales</taxon>
        <taxon>Asteraceae</taxon>
        <taxon>Asteroideae</taxon>
        <taxon>Heliantheae alliance</taxon>
        <taxon>Madieae</taxon>
        <taxon>Madiinae</taxon>
        <taxon>Deinandra</taxon>
    </lineage>
</organism>
<evidence type="ECO:0000259" key="13">
    <source>
        <dbReference type="PROSITE" id="PS51485"/>
    </source>
</evidence>
<dbReference type="Proteomes" id="UP001408789">
    <property type="component" value="Unassembled WGS sequence"/>
</dbReference>
<dbReference type="SUPFAM" id="SSF49503">
    <property type="entry name" value="Cupredoxins"/>
    <property type="match status" value="1"/>
</dbReference>
<comment type="subcellular location">
    <subcellularLocation>
        <location evidence="1">Cell membrane</location>
        <topology evidence="1">Lipid-anchor</topology>
        <topology evidence="1">GPI-anchor</topology>
    </subcellularLocation>
</comment>
<reference evidence="14 15" key="1">
    <citation type="submission" date="2024-04" db="EMBL/GenBank/DDBJ databases">
        <title>The reference genome of an endangered Asteraceae, Deinandra increscens subsp. villosa, native to the Central Coast of California.</title>
        <authorList>
            <person name="Guilliams M."/>
            <person name="Hasenstab-Lehman K."/>
            <person name="Meyer R."/>
            <person name="Mcevoy S."/>
        </authorList>
    </citation>
    <scope>NUCLEOTIDE SEQUENCE [LARGE SCALE GENOMIC DNA]</scope>
    <source>
        <tissue evidence="14">Leaf</tissue>
    </source>
</reference>
<evidence type="ECO:0000256" key="10">
    <source>
        <dbReference type="SAM" id="MobiDB-lite"/>
    </source>
</evidence>
<evidence type="ECO:0000256" key="3">
    <source>
        <dbReference type="ARBA" id="ARBA00022622"/>
    </source>
</evidence>
<protein>
    <recommendedName>
        <fullName evidence="13">Phytocyanin domain-containing protein</fullName>
    </recommendedName>
</protein>
<feature type="signal peptide" evidence="12">
    <location>
        <begin position="1"/>
        <end position="30"/>
    </location>
</feature>
<evidence type="ECO:0000256" key="6">
    <source>
        <dbReference type="ARBA" id="ARBA00023157"/>
    </source>
</evidence>
<keyword evidence="4 12" id="KW-0732">Signal</keyword>
<keyword evidence="2" id="KW-1003">Cell membrane</keyword>
<dbReference type="GO" id="GO:0005886">
    <property type="term" value="C:plasma membrane"/>
    <property type="evidence" value="ECO:0007669"/>
    <property type="project" value="UniProtKB-SubCell"/>
</dbReference>
<evidence type="ECO:0000256" key="12">
    <source>
        <dbReference type="SAM" id="SignalP"/>
    </source>
</evidence>